<evidence type="ECO:0000313" key="12">
    <source>
        <dbReference type="EMBL" id="BAO97892.1"/>
    </source>
</evidence>
<keyword evidence="9" id="KW-0472">Membrane</keyword>
<dbReference type="Gene3D" id="1.10.287.1700">
    <property type="match status" value="1"/>
</dbReference>
<evidence type="ECO:0000256" key="4">
    <source>
        <dbReference type="ARBA" id="ARBA00022448"/>
    </source>
</evidence>
<accession>A0A060Q127</accession>
<comment type="subcellular location">
    <subcellularLocation>
        <location evidence="1">Cell membrane</location>
        <topology evidence="1">Peripheral membrane protein</topology>
        <orientation evidence="1">Cytoplasmic side</orientation>
    </subcellularLocation>
</comment>
<keyword evidence="10" id="KW-1006">Bacterial flagellum protein export</keyword>
<evidence type="ECO:0000256" key="8">
    <source>
        <dbReference type="ARBA" id="ARBA00022927"/>
    </source>
</evidence>
<evidence type="ECO:0000313" key="13">
    <source>
        <dbReference type="Proteomes" id="UP000031662"/>
    </source>
</evidence>
<comment type="similarity">
    <text evidence="2">Belongs to the FliJ family.</text>
</comment>
<dbReference type="Proteomes" id="UP000031662">
    <property type="component" value="Chromosome"/>
</dbReference>
<evidence type="ECO:0000256" key="2">
    <source>
        <dbReference type="ARBA" id="ARBA00010004"/>
    </source>
</evidence>
<evidence type="ECO:0000256" key="9">
    <source>
        <dbReference type="ARBA" id="ARBA00023136"/>
    </source>
</evidence>
<organism evidence="12 13">
    <name type="scientific">Helicobacter pylori NY40</name>
    <dbReference type="NCBI Taxonomy" id="1426844"/>
    <lineage>
        <taxon>Bacteria</taxon>
        <taxon>Pseudomonadati</taxon>
        <taxon>Campylobacterota</taxon>
        <taxon>Epsilonproteobacteria</taxon>
        <taxon>Campylobacterales</taxon>
        <taxon>Helicobacteraceae</taxon>
        <taxon>Helicobacter</taxon>
    </lineage>
</organism>
<keyword evidence="6" id="KW-0145">Chemotaxis</keyword>
<dbReference type="InterPro" id="IPR012823">
    <property type="entry name" value="Flagell_FliJ"/>
</dbReference>
<dbReference type="EMBL" id="AP014523">
    <property type="protein sequence ID" value="BAO97892.1"/>
    <property type="molecule type" value="Genomic_DNA"/>
</dbReference>
<dbReference type="GO" id="GO:0005886">
    <property type="term" value="C:plasma membrane"/>
    <property type="evidence" value="ECO:0007669"/>
    <property type="project" value="UniProtKB-SubCell"/>
</dbReference>
<gene>
    <name evidence="12" type="ORF">NY40_0882</name>
</gene>
<evidence type="ECO:0000256" key="11">
    <source>
        <dbReference type="SAM" id="Coils"/>
    </source>
</evidence>
<protein>
    <recommendedName>
        <fullName evidence="3">Flagellar FliJ protein</fullName>
    </recommendedName>
</protein>
<dbReference type="GO" id="GO:0044781">
    <property type="term" value="P:bacterial-type flagellum organization"/>
    <property type="evidence" value="ECO:0007669"/>
    <property type="project" value="UniProtKB-KW"/>
</dbReference>
<proteinExistence type="inferred from homology"/>
<dbReference type="GO" id="GO:0006935">
    <property type="term" value="P:chemotaxis"/>
    <property type="evidence" value="ECO:0007669"/>
    <property type="project" value="UniProtKB-KW"/>
</dbReference>
<dbReference type="HOGENOM" id="CLU_1813136_0_0_7"/>
<feature type="coiled-coil region" evidence="11">
    <location>
        <begin position="72"/>
        <end position="128"/>
    </location>
</feature>
<evidence type="ECO:0000256" key="7">
    <source>
        <dbReference type="ARBA" id="ARBA00022795"/>
    </source>
</evidence>
<evidence type="ECO:0000256" key="6">
    <source>
        <dbReference type="ARBA" id="ARBA00022500"/>
    </source>
</evidence>
<evidence type="ECO:0000256" key="5">
    <source>
        <dbReference type="ARBA" id="ARBA00022475"/>
    </source>
</evidence>
<evidence type="ECO:0000256" key="3">
    <source>
        <dbReference type="ARBA" id="ARBA00020392"/>
    </source>
</evidence>
<sequence>MKKFASVLVQLKTLALEKIEQKLESKRLKLRQNEREVLEKQAQLSTFKNPELGGMSLFLQIQQLKSALRMEIEYYQQEGENLNKDLKVLEKDYLLANQELEKAKIILENEKQKEKEILEKKEQALLDENAMILHWQKGGLHA</sequence>
<evidence type="ECO:0000256" key="1">
    <source>
        <dbReference type="ARBA" id="ARBA00004413"/>
    </source>
</evidence>
<keyword evidence="11" id="KW-0175">Coiled coil</keyword>
<keyword evidence="7" id="KW-1005">Bacterial flagellum biogenesis</keyword>
<keyword evidence="4" id="KW-0813">Transport</keyword>
<dbReference type="GO" id="GO:0009288">
    <property type="term" value="C:bacterial-type flagellum"/>
    <property type="evidence" value="ECO:0007669"/>
    <property type="project" value="InterPro"/>
</dbReference>
<evidence type="ECO:0000256" key="10">
    <source>
        <dbReference type="ARBA" id="ARBA00023225"/>
    </source>
</evidence>
<dbReference type="GO" id="GO:0071973">
    <property type="term" value="P:bacterial-type flagellum-dependent cell motility"/>
    <property type="evidence" value="ECO:0007669"/>
    <property type="project" value="InterPro"/>
</dbReference>
<dbReference type="GO" id="GO:0015031">
    <property type="term" value="P:protein transport"/>
    <property type="evidence" value="ECO:0007669"/>
    <property type="project" value="UniProtKB-KW"/>
</dbReference>
<keyword evidence="5" id="KW-1003">Cell membrane</keyword>
<dbReference type="InterPro" id="IPR053716">
    <property type="entry name" value="Flag_assembly_chemotaxis_eff"/>
</dbReference>
<dbReference type="AlphaFoldDB" id="A0A060Q127"/>
<dbReference type="RefSeq" id="WP_041050738.1">
    <property type="nucleotide sequence ID" value="NZ_AP014523.1"/>
</dbReference>
<feature type="coiled-coil region" evidence="11">
    <location>
        <begin position="16"/>
        <end position="43"/>
    </location>
</feature>
<name>A0A060Q127_HELPX</name>
<dbReference type="Pfam" id="PF02050">
    <property type="entry name" value="FliJ"/>
    <property type="match status" value="1"/>
</dbReference>
<reference evidence="12 13" key="1">
    <citation type="submission" date="2013-11" db="EMBL/GenBank/DDBJ databases">
        <title>Estimation of Helicobacter pylori bacteriophage ecology using H. pylori isolates.</title>
        <authorList>
            <person name="Uchiyama J."/>
            <person name="Takemura-Uchiyama I."/>
            <person name="Ujihara T."/>
            <person name="Matsuzaki S."/>
        </authorList>
    </citation>
    <scope>NUCLEOTIDE SEQUENCE [LARGE SCALE GENOMIC DNA]</scope>
    <source>
        <strain evidence="12 13">NY40</strain>
    </source>
</reference>
<keyword evidence="8" id="KW-0653">Protein transport</keyword>